<feature type="transmembrane region" description="Helical" evidence="7">
    <location>
        <begin position="185"/>
        <end position="206"/>
    </location>
</feature>
<dbReference type="InterPro" id="IPR003004">
    <property type="entry name" value="GspF/PilC"/>
</dbReference>
<dbReference type="PRINTS" id="PR00812">
    <property type="entry name" value="BCTERIALGSPF"/>
</dbReference>
<dbReference type="PANTHER" id="PTHR30012:SF0">
    <property type="entry name" value="TYPE II SECRETION SYSTEM PROTEIN F-RELATED"/>
    <property type="match status" value="1"/>
</dbReference>
<dbReference type="EMBL" id="JAXIVS010000001">
    <property type="protein sequence ID" value="MDY7225440.1"/>
    <property type="molecule type" value="Genomic_DNA"/>
</dbReference>
<dbReference type="Gene3D" id="1.20.81.30">
    <property type="entry name" value="Type II secretion system (T2SS), domain F"/>
    <property type="match status" value="2"/>
</dbReference>
<keyword evidence="3" id="KW-1003">Cell membrane</keyword>
<evidence type="ECO:0000313" key="10">
    <source>
        <dbReference type="Proteomes" id="UP001291309"/>
    </source>
</evidence>
<feature type="transmembrane region" description="Helical" evidence="7">
    <location>
        <begin position="390"/>
        <end position="411"/>
    </location>
</feature>
<comment type="caution">
    <text evidence="9">The sequence shown here is derived from an EMBL/GenBank/DDBJ whole genome shotgun (WGS) entry which is preliminary data.</text>
</comment>
<evidence type="ECO:0000256" key="6">
    <source>
        <dbReference type="ARBA" id="ARBA00023136"/>
    </source>
</evidence>
<sequence length="418" mass="45328">MPVFEYRGLNGAGKTVKGLLEAESPKTLRAQLRKDGIFLTDVLGQAEGSRAAVMKGAGAQLAARDIDLRKLTRGRITTEDIAITTRQLATLLGAGVTLVESLTALVDQVEKERFKRVLSDVKQRVNEGSSLADALGQHQKIFGSLYVNMVRAGEASGALDAVLQRLADFTESQAKLRQKIVGTMLYPAIMLVVGGGILVLLMTVVVPKVTKIFESMNATLPFTTRVLIGFSNALQDYWFIIFPSLFGAIAFAVWYFRSPAGKPIWDRFALKAPVFGGLVRLLAISRFARTLATLLKSGVPLLAAMDIVKAVITNSVLADVIEKARDAIREGESIANPLKRSGQFPPLVYHMVAIGERSGQLEEMLLSVADSYETQVNVRIGALTSLLEPILIVMMGAVIAFVAFSILMPILQVNSVIR</sequence>
<evidence type="ECO:0000256" key="5">
    <source>
        <dbReference type="ARBA" id="ARBA00022989"/>
    </source>
</evidence>
<keyword evidence="10" id="KW-1185">Reference proteome</keyword>
<keyword evidence="6 7" id="KW-0472">Membrane</keyword>
<dbReference type="NCBIfam" id="TIGR02120">
    <property type="entry name" value="GspF"/>
    <property type="match status" value="1"/>
</dbReference>
<evidence type="ECO:0000313" key="9">
    <source>
        <dbReference type="EMBL" id="MDY7225440.1"/>
    </source>
</evidence>
<feature type="domain" description="Type II secretion system protein GspF" evidence="8">
    <location>
        <begin position="85"/>
        <end position="207"/>
    </location>
</feature>
<dbReference type="RefSeq" id="WP_321544150.1">
    <property type="nucleotide sequence ID" value="NZ_JAXIVS010000001.1"/>
</dbReference>
<evidence type="ECO:0000256" key="7">
    <source>
        <dbReference type="SAM" id="Phobius"/>
    </source>
</evidence>
<dbReference type="PANTHER" id="PTHR30012">
    <property type="entry name" value="GENERAL SECRETION PATHWAY PROTEIN"/>
    <property type="match status" value="1"/>
</dbReference>
<accession>A0ABU5GW81</accession>
<feature type="transmembrane region" description="Helical" evidence="7">
    <location>
        <begin position="237"/>
        <end position="256"/>
    </location>
</feature>
<organism evidence="9 10">
    <name type="scientific">Hyalangium rubrum</name>
    <dbReference type="NCBI Taxonomy" id="3103134"/>
    <lineage>
        <taxon>Bacteria</taxon>
        <taxon>Pseudomonadati</taxon>
        <taxon>Myxococcota</taxon>
        <taxon>Myxococcia</taxon>
        <taxon>Myxococcales</taxon>
        <taxon>Cystobacterineae</taxon>
        <taxon>Archangiaceae</taxon>
        <taxon>Hyalangium</taxon>
    </lineage>
</organism>
<comment type="similarity">
    <text evidence="2">Belongs to the GSP F family.</text>
</comment>
<dbReference type="Proteomes" id="UP001291309">
    <property type="component" value="Unassembled WGS sequence"/>
</dbReference>
<dbReference type="InterPro" id="IPR042094">
    <property type="entry name" value="T2SS_GspF_sf"/>
</dbReference>
<evidence type="ECO:0000256" key="1">
    <source>
        <dbReference type="ARBA" id="ARBA00004651"/>
    </source>
</evidence>
<proteinExistence type="inferred from homology"/>
<reference evidence="9 10" key="1">
    <citation type="submission" date="2023-12" db="EMBL/GenBank/DDBJ databases">
        <title>the genome sequence of Hyalangium sp. s54d21.</title>
        <authorList>
            <person name="Zhang X."/>
        </authorList>
    </citation>
    <scope>NUCLEOTIDE SEQUENCE [LARGE SCALE GENOMIC DNA]</scope>
    <source>
        <strain evidence="10">s54d21</strain>
    </source>
</reference>
<protein>
    <submittedName>
        <fullName evidence="9">Type II secretion system inner membrane protein GspF</fullName>
    </submittedName>
</protein>
<comment type="subcellular location">
    <subcellularLocation>
        <location evidence="1">Cell membrane</location>
        <topology evidence="1">Multi-pass membrane protein</topology>
    </subcellularLocation>
</comment>
<dbReference type="InterPro" id="IPR018076">
    <property type="entry name" value="T2SS_GspF_dom"/>
</dbReference>
<feature type="domain" description="Type II secretion system protein GspF" evidence="8">
    <location>
        <begin position="287"/>
        <end position="409"/>
    </location>
</feature>
<dbReference type="InterPro" id="IPR011850">
    <property type="entry name" value="T2SS_GspF"/>
</dbReference>
<dbReference type="Pfam" id="PF00482">
    <property type="entry name" value="T2SSF"/>
    <property type="match status" value="2"/>
</dbReference>
<evidence type="ECO:0000256" key="3">
    <source>
        <dbReference type="ARBA" id="ARBA00022475"/>
    </source>
</evidence>
<evidence type="ECO:0000256" key="2">
    <source>
        <dbReference type="ARBA" id="ARBA00005745"/>
    </source>
</evidence>
<keyword evidence="5 7" id="KW-1133">Transmembrane helix</keyword>
<evidence type="ECO:0000256" key="4">
    <source>
        <dbReference type="ARBA" id="ARBA00022692"/>
    </source>
</evidence>
<evidence type="ECO:0000259" key="8">
    <source>
        <dbReference type="Pfam" id="PF00482"/>
    </source>
</evidence>
<name>A0ABU5GW81_9BACT</name>
<keyword evidence="4 7" id="KW-0812">Transmembrane</keyword>
<gene>
    <name evidence="9" type="primary">gspF</name>
    <name evidence="9" type="ORF">SYV04_03565</name>
</gene>